<protein>
    <submittedName>
        <fullName evidence="1">Uncharacterized protein</fullName>
    </submittedName>
</protein>
<evidence type="ECO:0000313" key="1">
    <source>
        <dbReference type="EMBL" id="URD93617.1"/>
    </source>
</evidence>
<accession>A0A9E7JTF4</accession>
<dbReference type="EMBL" id="CP097505">
    <property type="protein sequence ID" value="URD93617.1"/>
    <property type="molecule type" value="Genomic_DNA"/>
</dbReference>
<name>A0A9E7JTF4_9LILI</name>
<keyword evidence="2" id="KW-1185">Reference proteome</keyword>
<dbReference type="AlphaFoldDB" id="A0A9E7JTF4"/>
<organism evidence="1 2">
    <name type="scientific">Musa troglodytarum</name>
    <name type="common">fe'i banana</name>
    <dbReference type="NCBI Taxonomy" id="320322"/>
    <lineage>
        <taxon>Eukaryota</taxon>
        <taxon>Viridiplantae</taxon>
        <taxon>Streptophyta</taxon>
        <taxon>Embryophyta</taxon>
        <taxon>Tracheophyta</taxon>
        <taxon>Spermatophyta</taxon>
        <taxon>Magnoliopsida</taxon>
        <taxon>Liliopsida</taxon>
        <taxon>Zingiberales</taxon>
        <taxon>Musaceae</taxon>
        <taxon>Musa</taxon>
    </lineage>
</organism>
<gene>
    <name evidence="1" type="ORF">MUK42_00121</name>
</gene>
<evidence type="ECO:0000313" key="2">
    <source>
        <dbReference type="Proteomes" id="UP001055439"/>
    </source>
</evidence>
<proteinExistence type="predicted"/>
<reference evidence="1" key="1">
    <citation type="submission" date="2022-05" db="EMBL/GenBank/DDBJ databases">
        <title>The Musa troglodytarum L. genome provides insights into the mechanism of non-climacteric behaviour and enrichment of carotenoids.</title>
        <authorList>
            <person name="Wang J."/>
        </authorList>
    </citation>
    <scope>NUCLEOTIDE SEQUENCE</scope>
    <source>
        <tissue evidence="1">Leaf</tissue>
    </source>
</reference>
<dbReference type="Proteomes" id="UP001055439">
    <property type="component" value="Chromosome 3"/>
</dbReference>
<sequence>MMMPDFDHPPTCLFWLGVLANYSVGLFQKWVSSANTVRCTVQATKCIEQQPDGRTTTQDKEQKRSAYLHAGPIFILLPSKSSA</sequence>